<dbReference type="GO" id="GO:0030170">
    <property type="term" value="F:pyridoxal phosphate binding"/>
    <property type="evidence" value="ECO:0007669"/>
    <property type="project" value="InterPro"/>
</dbReference>
<evidence type="ECO:0000259" key="9">
    <source>
        <dbReference type="Pfam" id="PF00155"/>
    </source>
</evidence>
<reference evidence="11" key="1">
    <citation type="submission" date="2025-08" db="UniProtKB">
        <authorList>
            <consortium name="RefSeq"/>
        </authorList>
    </citation>
    <scope>IDENTIFICATION</scope>
</reference>
<dbReference type="InterPro" id="IPR000796">
    <property type="entry name" value="Asp_trans"/>
</dbReference>
<accession>A0A9W3A4C7</accession>
<dbReference type="OMA" id="LEFCVAQ"/>
<dbReference type="InterPro" id="IPR004838">
    <property type="entry name" value="NHTrfase_class1_PyrdxlP-BS"/>
</dbReference>
<dbReference type="FunFam" id="3.40.640.10:FF:000066">
    <property type="entry name" value="Aspartate aminotransferase"/>
    <property type="match status" value="1"/>
</dbReference>
<dbReference type="RefSeq" id="XP_055882126.1">
    <property type="nucleotide sequence ID" value="XM_056026151.1"/>
</dbReference>
<comment type="similarity">
    <text evidence="2">Belongs to the class-I pyridoxal-phosphate-dependent aminotransferase family.</text>
</comment>
<dbReference type="Pfam" id="PF00155">
    <property type="entry name" value="Aminotran_1_2"/>
    <property type="match status" value="1"/>
</dbReference>
<dbReference type="GeneID" id="106058121"/>
<dbReference type="NCBIfam" id="NF006719">
    <property type="entry name" value="PRK09257.1"/>
    <property type="match status" value="1"/>
</dbReference>
<comment type="catalytic activity">
    <reaction evidence="7">
        <text>L-aspartate + 2-oxoglutarate = oxaloacetate + L-glutamate</text>
        <dbReference type="Rhea" id="RHEA:21824"/>
        <dbReference type="ChEBI" id="CHEBI:16452"/>
        <dbReference type="ChEBI" id="CHEBI:16810"/>
        <dbReference type="ChEBI" id="CHEBI:29985"/>
        <dbReference type="ChEBI" id="CHEBI:29991"/>
        <dbReference type="EC" id="2.6.1.1"/>
    </reaction>
</comment>
<gene>
    <name evidence="11" type="primary">LOC106058121</name>
</gene>
<dbReference type="InterPro" id="IPR015422">
    <property type="entry name" value="PyrdxlP-dep_Trfase_small"/>
</dbReference>
<dbReference type="GO" id="GO:0005829">
    <property type="term" value="C:cytosol"/>
    <property type="evidence" value="ECO:0007669"/>
    <property type="project" value="TreeGrafter"/>
</dbReference>
<dbReference type="InterPro" id="IPR004839">
    <property type="entry name" value="Aminotransferase_I/II_large"/>
</dbReference>
<evidence type="ECO:0000313" key="11">
    <source>
        <dbReference type="RefSeq" id="XP_055882126.1"/>
    </source>
</evidence>
<keyword evidence="6" id="KW-0663">Pyridoxal phosphate</keyword>
<sequence>MSDSVFKDVESAPPIQVFQLTKLFLDSTDPNKVNLGVGAYRTEEGKPWVLPVVRAAELQMASDETLNHEYLPVAGLPDFRTAATRILLGQGHKVLAEGKVESFQALGGTGALRLGAAFLKNVMKFSTVYISDPTWENHRGVFQAAGFNDIKLYRYWDNETRGLNFAGMCEDLSNAPANAVVILHGVAHNPTGIDPTREQWRQIAQICKEKNLFVFVDCAYQGFASGSLEEDAWASRYLADQDIDMFVAQSFSKNFGLYNERVGNLVVISKDPKKLTEIRSQMEIQIRVVWSNPPNHGARIVTTVLNNTAFFEEWKGQILTMANRIKKMRQELLDNLKKLGTPGNWDHITKQIGMFSYTGLTEKQVEYLKSKSIYLLSSGRISMCGLTSKNVAYVAKTMDEAIRAYPTLNFSAHAGEPGPGDESFSFVEFARQKLNPPEQGYNVVKTSVIIDGALEREMGENEFKLKDTESSESFIKIKMLGVLSSTSTPEAESKQCVTLDEEAEDGENVDLGEVQNILSIDTQAGTLRTSVKTFKTRSIQTVASDKVEPDTYKNRAIPARFEGTMMTPVYFDGIMITPEKLDVMLTEASKKGDNFSLPIKLQGGMLSTAFKAMSQTDKGDEPVPVKFHGKLQGLLEPNKDGQSVPVTFDGNMRKLE</sequence>
<proteinExistence type="inferred from homology"/>
<keyword evidence="10" id="KW-1185">Reference proteome</keyword>
<dbReference type="Gene3D" id="3.90.1150.10">
    <property type="entry name" value="Aspartate Aminotransferase, domain 1"/>
    <property type="match status" value="1"/>
</dbReference>
<evidence type="ECO:0000256" key="2">
    <source>
        <dbReference type="ARBA" id="ARBA00007441"/>
    </source>
</evidence>
<dbReference type="Proteomes" id="UP001165740">
    <property type="component" value="Chromosome 1"/>
</dbReference>
<comment type="cofactor">
    <cofactor evidence="1">
        <name>pyridoxal 5'-phosphate</name>
        <dbReference type="ChEBI" id="CHEBI:597326"/>
    </cofactor>
</comment>
<evidence type="ECO:0000256" key="1">
    <source>
        <dbReference type="ARBA" id="ARBA00001933"/>
    </source>
</evidence>
<keyword evidence="5 7" id="KW-0808">Transferase</keyword>
<dbReference type="EC" id="2.6.1.1" evidence="7"/>
<dbReference type="GO" id="GO:0006532">
    <property type="term" value="P:aspartate biosynthetic process"/>
    <property type="evidence" value="ECO:0007669"/>
    <property type="project" value="TreeGrafter"/>
</dbReference>
<dbReference type="SUPFAM" id="SSF53383">
    <property type="entry name" value="PLP-dependent transferases"/>
    <property type="match status" value="1"/>
</dbReference>
<dbReference type="FunFam" id="3.90.1150.10:FF:000001">
    <property type="entry name" value="Aspartate aminotransferase"/>
    <property type="match status" value="1"/>
</dbReference>
<dbReference type="PANTHER" id="PTHR11879">
    <property type="entry name" value="ASPARTATE AMINOTRANSFERASE"/>
    <property type="match status" value="1"/>
</dbReference>
<evidence type="ECO:0000256" key="3">
    <source>
        <dbReference type="ARBA" id="ARBA00011738"/>
    </source>
</evidence>
<dbReference type="PRINTS" id="PR00799">
    <property type="entry name" value="TRANSAMINASE"/>
</dbReference>
<feature type="region of interest" description="Disordered" evidence="8">
    <location>
        <begin position="636"/>
        <end position="656"/>
    </location>
</feature>
<evidence type="ECO:0000313" key="10">
    <source>
        <dbReference type="Proteomes" id="UP001165740"/>
    </source>
</evidence>
<organism evidence="10 11">
    <name type="scientific">Biomphalaria glabrata</name>
    <name type="common">Bloodfluke planorb</name>
    <name type="synonym">Freshwater snail</name>
    <dbReference type="NCBI Taxonomy" id="6526"/>
    <lineage>
        <taxon>Eukaryota</taxon>
        <taxon>Metazoa</taxon>
        <taxon>Spiralia</taxon>
        <taxon>Lophotrochozoa</taxon>
        <taxon>Mollusca</taxon>
        <taxon>Gastropoda</taxon>
        <taxon>Heterobranchia</taxon>
        <taxon>Euthyneura</taxon>
        <taxon>Panpulmonata</taxon>
        <taxon>Hygrophila</taxon>
        <taxon>Lymnaeoidea</taxon>
        <taxon>Planorbidae</taxon>
        <taxon>Biomphalaria</taxon>
    </lineage>
</organism>
<evidence type="ECO:0000256" key="4">
    <source>
        <dbReference type="ARBA" id="ARBA00022576"/>
    </source>
</evidence>
<dbReference type="PROSITE" id="PS00105">
    <property type="entry name" value="AA_TRANSFER_CLASS_1"/>
    <property type="match status" value="1"/>
</dbReference>
<dbReference type="CDD" id="cd00609">
    <property type="entry name" value="AAT_like"/>
    <property type="match status" value="1"/>
</dbReference>
<dbReference type="PANTHER" id="PTHR11879:SF55">
    <property type="entry name" value="GLUTAMATE OXALOACETATE TRANSAMINASE 1, ISOFORM B"/>
    <property type="match status" value="1"/>
</dbReference>
<feature type="domain" description="Aminotransferase class I/classII large" evidence="9">
    <location>
        <begin position="31"/>
        <end position="396"/>
    </location>
</feature>
<dbReference type="OrthoDB" id="6752799at2759"/>
<dbReference type="InterPro" id="IPR015424">
    <property type="entry name" value="PyrdxlP-dep_Trfase"/>
</dbReference>
<dbReference type="Gene3D" id="3.40.640.10">
    <property type="entry name" value="Type I PLP-dependent aspartate aminotransferase-like (Major domain)"/>
    <property type="match status" value="1"/>
</dbReference>
<evidence type="ECO:0000256" key="5">
    <source>
        <dbReference type="ARBA" id="ARBA00022679"/>
    </source>
</evidence>
<evidence type="ECO:0000256" key="6">
    <source>
        <dbReference type="ARBA" id="ARBA00022898"/>
    </source>
</evidence>
<keyword evidence="4 7" id="KW-0032">Aminotransferase</keyword>
<dbReference type="AlphaFoldDB" id="A0A9W3A4C7"/>
<dbReference type="GO" id="GO:0004069">
    <property type="term" value="F:L-aspartate:2-oxoglutarate aminotransferase activity"/>
    <property type="evidence" value="ECO:0007669"/>
    <property type="project" value="UniProtKB-EC"/>
</dbReference>
<comment type="subunit">
    <text evidence="3 7">Homodimer.</text>
</comment>
<evidence type="ECO:0000256" key="7">
    <source>
        <dbReference type="RuleBase" id="RU000480"/>
    </source>
</evidence>
<evidence type="ECO:0000256" key="8">
    <source>
        <dbReference type="SAM" id="MobiDB-lite"/>
    </source>
</evidence>
<name>A0A9W3A4C7_BIOGL</name>
<comment type="miscellaneous">
    <text evidence="7">In eukaryotes there are cytoplasmic, mitochondrial and chloroplastic isozymes.</text>
</comment>
<dbReference type="InterPro" id="IPR015421">
    <property type="entry name" value="PyrdxlP-dep_Trfase_major"/>
</dbReference>
<protein>
    <recommendedName>
        <fullName evidence="7">Aspartate aminotransferase</fullName>
        <ecNumber evidence="7">2.6.1.1</ecNumber>
    </recommendedName>
</protein>